<evidence type="ECO:0000256" key="1">
    <source>
        <dbReference type="SAM" id="SignalP"/>
    </source>
</evidence>
<proteinExistence type="predicted"/>
<dbReference type="AlphaFoldDB" id="A0AAE9DI11"/>
<gene>
    <name evidence="2" type="ORF">L3Y34_017333</name>
</gene>
<feature type="chain" id="PRO_5042235560" description="Secreted protein" evidence="1">
    <location>
        <begin position="16"/>
        <end position="70"/>
    </location>
</feature>
<protein>
    <recommendedName>
        <fullName evidence="4">Secreted protein</fullName>
    </recommendedName>
</protein>
<accession>A0AAE9DI11</accession>
<evidence type="ECO:0000313" key="3">
    <source>
        <dbReference type="Proteomes" id="UP000827892"/>
    </source>
</evidence>
<name>A0AAE9DI11_CAEBR</name>
<evidence type="ECO:0008006" key="4">
    <source>
        <dbReference type="Google" id="ProtNLM"/>
    </source>
</evidence>
<feature type="signal peptide" evidence="1">
    <location>
        <begin position="1"/>
        <end position="15"/>
    </location>
</feature>
<reference evidence="2 3" key="1">
    <citation type="submission" date="2022-05" db="EMBL/GenBank/DDBJ databases">
        <title>Chromosome-level reference genomes for two strains of Caenorhabditis briggsae: an improved platform for comparative genomics.</title>
        <authorList>
            <person name="Stevens L."/>
            <person name="Andersen E.C."/>
        </authorList>
    </citation>
    <scope>NUCLEOTIDE SEQUENCE [LARGE SCALE GENOMIC DNA]</scope>
    <source>
        <strain evidence="2">QX1410_ONT</strain>
        <tissue evidence="2">Whole-organism</tissue>
    </source>
</reference>
<organism evidence="2 3">
    <name type="scientific">Caenorhabditis briggsae</name>
    <dbReference type="NCBI Taxonomy" id="6238"/>
    <lineage>
        <taxon>Eukaryota</taxon>
        <taxon>Metazoa</taxon>
        <taxon>Ecdysozoa</taxon>
        <taxon>Nematoda</taxon>
        <taxon>Chromadorea</taxon>
        <taxon>Rhabditida</taxon>
        <taxon>Rhabditina</taxon>
        <taxon>Rhabditomorpha</taxon>
        <taxon>Rhabditoidea</taxon>
        <taxon>Rhabditidae</taxon>
        <taxon>Peloderinae</taxon>
        <taxon>Caenorhabditis</taxon>
    </lineage>
</organism>
<dbReference type="Proteomes" id="UP000827892">
    <property type="component" value="Chromosome II"/>
</dbReference>
<sequence>MFTIFLLLCVGGVVAAGFVMVRRKMGARSFTALSFDNPIDCRTTEDPFCDPFAEPANNKNRNDGLPTLSF</sequence>
<evidence type="ECO:0000313" key="2">
    <source>
        <dbReference type="EMBL" id="ULU04490.1"/>
    </source>
</evidence>
<keyword evidence="1" id="KW-0732">Signal</keyword>
<dbReference type="EMBL" id="CP090892">
    <property type="protein sequence ID" value="ULU04490.1"/>
    <property type="molecule type" value="Genomic_DNA"/>
</dbReference>